<keyword evidence="5 6" id="KW-0472">Membrane</keyword>
<dbReference type="PROSITE" id="PS51257">
    <property type="entry name" value="PROKAR_LIPOPROTEIN"/>
    <property type="match status" value="1"/>
</dbReference>
<feature type="transmembrane region" description="Helical" evidence="6">
    <location>
        <begin position="242"/>
        <end position="263"/>
    </location>
</feature>
<feature type="transmembrane region" description="Helical" evidence="6">
    <location>
        <begin position="200"/>
        <end position="221"/>
    </location>
</feature>
<feature type="transmembrane region" description="Helical" evidence="6">
    <location>
        <begin position="384"/>
        <end position="403"/>
    </location>
</feature>
<accession>A0A1D1VP17</accession>
<proteinExistence type="inferred from homology"/>
<sequence length="512" mass="56500">MDPRCSARLKSLFHPHLLPLKALFFFVLGASACMIPYIPIYIQYLGLSASQNGLIFGGLPFVAMLSKPITGGLADRGTFRPATLSRIFVAIQIVFMFAIYFVPRLEAEKELPPLMTSTSCQTMLRQTVDHLPRYGKPPAGNFSCNVTWTGINATVDHVHFHDFAQLRNFVNGRNISCYCEYRPNDPDEANQSGIHWTLQFWLTGLLLVFGWFGYGAAFTINDTMAFALVETSPVPTTYGTNRVFGTIGWALCALLVGILLNTFSEDTSVNDNSFTSMFLTFLIIGCCGIASTFFLPPIRNVDTRHEDVSVAGHRIISFDVLLFCGGTFIMGICTGLLYGYFGWYLTELGASNLLVGLAIFSQCVFEVPMMALSGWIIREVGYHNCMVLSLVSFGVRFLGYYFLGNPWYVMLIETTHSIGFGLFYASMTSFAFERAPPGGAAMLQGLFGATYEGFGQGIGGVAAGFIYQYYGGRTTWLAYGVFAFATAGCYATTKLIGLRMHRSRTNTLVSQK</sequence>
<dbReference type="GO" id="GO:0016020">
    <property type="term" value="C:membrane"/>
    <property type="evidence" value="ECO:0007669"/>
    <property type="project" value="UniProtKB-SubCell"/>
</dbReference>
<evidence type="ECO:0000256" key="3">
    <source>
        <dbReference type="ARBA" id="ARBA00022692"/>
    </source>
</evidence>
<evidence type="ECO:0000313" key="8">
    <source>
        <dbReference type="EMBL" id="GAV03342.1"/>
    </source>
</evidence>
<dbReference type="PRINTS" id="PR00174">
    <property type="entry name" value="LACYSMPORT"/>
</dbReference>
<dbReference type="InterPro" id="IPR036259">
    <property type="entry name" value="MFS_trans_sf"/>
</dbReference>
<evidence type="ECO:0000256" key="1">
    <source>
        <dbReference type="ARBA" id="ARBA00004141"/>
    </source>
</evidence>
<evidence type="ECO:0000256" key="2">
    <source>
        <dbReference type="ARBA" id="ARBA00005241"/>
    </source>
</evidence>
<feature type="transmembrane region" description="Helical" evidence="6">
    <location>
        <begin position="20"/>
        <end position="42"/>
    </location>
</feature>
<dbReference type="GO" id="GO:0005351">
    <property type="term" value="F:carbohydrate:proton symporter activity"/>
    <property type="evidence" value="ECO:0007669"/>
    <property type="project" value="InterPro"/>
</dbReference>
<comment type="subcellular location">
    <subcellularLocation>
        <location evidence="1">Membrane</location>
        <topology evidence="1">Multi-pass membrane protein</topology>
    </subcellularLocation>
</comment>
<dbReference type="Proteomes" id="UP000186922">
    <property type="component" value="Unassembled WGS sequence"/>
</dbReference>
<dbReference type="Gene3D" id="1.20.1250.20">
    <property type="entry name" value="MFS general substrate transporter like domains"/>
    <property type="match status" value="3"/>
</dbReference>
<dbReference type="InterPro" id="IPR051717">
    <property type="entry name" value="MFS_MFSD6"/>
</dbReference>
<dbReference type="EMBL" id="BDGG01000009">
    <property type="protein sequence ID" value="GAV03342.1"/>
    <property type="molecule type" value="Genomic_DNA"/>
</dbReference>
<evidence type="ECO:0000256" key="6">
    <source>
        <dbReference type="SAM" id="Phobius"/>
    </source>
</evidence>
<dbReference type="STRING" id="947166.A0A1D1VP17"/>
<dbReference type="InterPro" id="IPR024989">
    <property type="entry name" value="MFS_assoc_dom"/>
</dbReference>
<feature type="transmembrane region" description="Helical" evidence="6">
    <location>
        <begin position="476"/>
        <end position="496"/>
    </location>
</feature>
<feature type="transmembrane region" description="Helical" evidence="6">
    <location>
        <begin position="453"/>
        <end position="470"/>
    </location>
</feature>
<reference evidence="8 9" key="1">
    <citation type="journal article" date="2016" name="Nat. Commun.">
        <title>Extremotolerant tardigrade genome and improved radiotolerance of human cultured cells by tardigrade-unique protein.</title>
        <authorList>
            <person name="Hashimoto T."/>
            <person name="Horikawa D.D."/>
            <person name="Saito Y."/>
            <person name="Kuwahara H."/>
            <person name="Kozuka-Hata H."/>
            <person name="Shin-I T."/>
            <person name="Minakuchi Y."/>
            <person name="Ohishi K."/>
            <person name="Motoyama A."/>
            <person name="Aizu T."/>
            <person name="Enomoto A."/>
            <person name="Kondo K."/>
            <person name="Tanaka S."/>
            <person name="Hara Y."/>
            <person name="Koshikawa S."/>
            <person name="Sagara H."/>
            <person name="Miura T."/>
            <person name="Yokobori S."/>
            <person name="Miyagawa K."/>
            <person name="Suzuki Y."/>
            <person name="Kubo T."/>
            <person name="Oyama M."/>
            <person name="Kohara Y."/>
            <person name="Fujiyama A."/>
            <person name="Arakawa K."/>
            <person name="Katayama T."/>
            <person name="Toyoda A."/>
            <person name="Kunieda T."/>
        </authorList>
    </citation>
    <scope>NUCLEOTIDE SEQUENCE [LARGE SCALE GENOMIC DNA]</scope>
    <source>
        <strain evidence="8 9">YOKOZUNA-1</strain>
    </source>
</reference>
<dbReference type="AlphaFoldDB" id="A0A1D1VP17"/>
<name>A0A1D1VP17_RAMVA</name>
<evidence type="ECO:0000313" key="9">
    <source>
        <dbReference type="Proteomes" id="UP000186922"/>
    </source>
</evidence>
<dbReference type="OrthoDB" id="515887at2759"/>
<evidence type="ECO:0000259" key="7">
    <source>
        <dbReference type="Pfam" id="PF12832"/>
    </source>
</evidence>
<keyword evidence="4 6" id="KW-1133">Transmembrane helix</keyword>
<feature type="transmembrane region" description="Helical" evidence="6">
    <location>
        <begin position="54"/>
        <end position="74"/>
    </location>
</feature>
<comment type="caution">
    <text evidence="8">The sequence shown here is derived from an EMBL/GenBank/DDBJ whole genome shotgun (WGS) entry which is preliminary data.</text>
</comment>
<feature type="transmembrane region" description="Helical" evidence="6">
    <location>
        <begin position="86"/>
        <end position="103"/>
    </location>
</feature>
<dbReference type="PANTHER" id="PTHR16172:SF41">
    <property type="entry name" value="MAJOR FACILITATOR SUPERFAMILY DOMAIN-CONTAINING PROTEIN 6-LIKE"/>
    <property type="match status" value="1"/>
</dbReference>
<evidence type="ECO:0000256" key="4">
    <source>
        <dbReference type="ARBA" id="ARBA00022989"/>
    </source>
</evidence>
<evidence type="ECO:0000256" key="5">
    <source>
        <dbReference type="ARBA" id="ARBA00023136"/>
    </source>
</evidence>
<feature type="domain" description="Major facilitator superfamily associated" evidence="7">
    <location>
        <begin position="18"/>
        <end position="477"/>
    </location>
</feature>
<gene>
    <name evidence="8" type="primary">RvY_13782-1</name>
    <name evidence="8" type="synonym">RvY_13782.1</name>
    <name evidence="8" type="ORF">RvY_13782</name>
</gene>
<feature type="transmembrane region" description="Helical" evidence="6">
    <location>
        <begin position="316"/>
        <end position="341"/>
    </location>
</feature>
<keyword evidence="3 6" id="KW-0812">Transmembrane</keyword>
<feature type="transmembrane region" description="Helical" evidence="6">
    <location>
        <begin position="353"/>
        <end position="377"/>
    </location>
</feature>
<dbReference type="SUPFAM" id="SSF103473">
    <property type="entry name" value="MFS general substrate transporter"/>
    <property type="match status" value="1"/>
</dbReference>
<dbReference type="InterPro" id="IPR000576">
    <property type="entry name" value="LacY/RafB_perm_fam"/>
</dbReference>
<keyword evidence="9" id="KW-1185">Reference proteome</keyword>
<dbReference type="PANTHER" id="PTHR16172">
    <property type="entry name" value="MAJOR FACILITATOR SUPERFAMILY DOMAIN-CONTAINING PROTEIN 6-LIKE"/>
    <property type="match status" value="1"/>
</dbReference>
<comment type="similarity">
    <text evidence="2">Belongs to the major facilitator superfamily. MFSD6 family.</text>
</comment>
<organism evidence="8 9">
    <name type="scientific">Ramazzottius varieornatus</name>
    <name type="common">Water bear</name>
    <name type="synonym">Tardigrade</name>
    <dbReference type="NCBI Taxonomy" id="947166"/>
    <lineage>
        <taxon>Eukaryota</taxon>
        <taxon>Metazoa</taxon>
        <taxon>Ecdysozoa</taxon>
        <taxon>Tardigrada</taxon>
        <taxon>Eutardigrada</taxon>
        <taxon>Parachela</taxon>
        <taxon>Hypsibioidea</taxon>
        <taxon>Ramazzottiidae</taxon>
        <taxon>Ramazzottius</taxon>
    </lineage>
</organism>
<dbReference type="Pfam" id="PF12832">
    <property type="entry name" value="MFS_1_like"/>
    <property type="match status" value="1"/>
</dbReference>
<feature type="transmembrane region" description="Helical" evidence="6">
    <location>
        <begin position="409"/>
        <end position="432"/>
    </location>
</feature>
<feature type="transmembrane region" description="Helical" evidence="6">
    <location>
        <begin position="275"/>
        <end position="295"/>
    </location>
</feature>
<protein>
    <recommendedName>
        <fullName evidence="7">Major facilitator superfamily associated domain-containing protein</fullName>
    </recommendedName>
</protein>